<dbReference type="PROSITE" id="PS50188">
    <property type="entry name" value="B302_SPRY"/>
    <property type="match status" value="1"/>
</dbReference>
<dbReference type="PANTHER" id="PTHR12245">
    <property type="entry name" value="SPRY DOMAIN CONTAINING SOCS BOX PROTEIN"/>
    <property type="match status" value="1"/>
</dbReference>
<dbReference type="FunFam" id="2.60.120.920:FF:000017">
    <property type="entry name" value="F-box/SPRY domain-containing protein 1"/>
    <property type="match status" value="1"/>
</dbReference>
<dbReference type="SMART" id="SM00449">
    <property type="entry name" value="SPRY"/>
    <property type="match status" value="1"/>
</dbReference>
<keyword evidence="9" id="KW-1185">Reference proteome</keyword>
<dbReference type="CDD" id="cd12907">
    <property type="entry name" value="SPRY_Fbox"/>
    <property type="match status" value="1"/>
</dbReference>
<dbReference type="SMART" id="SM00256">
    <property type="entry name" value="FBOX"/>
    <property type="match status" value="1"/>
</dbReference>
<dbReference type="WBParaSite" id="PSAMB.scaffold1944size26515.g15790.t1">
    <property type="protein sequence ID" value="PSAMB.scaffold1944size26515.g15790.t1"/>
    <property type="gene ID" value="PSAMB.scaffold1944size26515.g15790"/>
</dbReference>
<evidence type="ECO:0000256" key="2">
    <source>
        <dbReference type="ARBA" id="ARBA00007328"/>
    </source>
</evidence>
<evidence type="ECO:0000256" key="6">
    <source>
        <dbReference type="ARBA" id="ARBA00034103"/>
    </source>
</evidence>
<organism evidence="9 10">
    <name type="scientific">Plectus sambesii</name>
    <dbReference type="NCBI Taxonomy" id="2011161"/>
    <lineage>
        <taxon>Eukaryota</taxon>
        <taxon>Metazoa</taxon>
        <taxon>Ecdysozoa</taxon>
        <taxon>Nematoda</taxon>
        <taxon>Chromadorea</taxon>
        <taxon>Plectida</taxon>
        <taxon>Plectina</taxon>
        <taxon>Plectoidea</taxon>
        <taxon>Plectidae</taxon>
        <taxon>Plectus</taxon>
    </lineage>
</organism>
<name>A0A914VGY3_9BILA</name>
<dbReference type="Gene3D" id="1.20.1280.50">
    <property type="match status" value="1"/>
</dbReference>
<comment type="similarity">
    <text evidence="2">Belongs to the FBXO45/Fsn family.</text>
</comment>
<dbReference type="PANTHER" id="PTHR12245:SF7">
    <property type="entry name" value="F-BOX_SPRY DOMAIN-CONTAINING PROTEIN 1"/>
    <property type="match status" value="1"/>
</dbReference>
<evidence type="ECO:0000256" key="5">
    <source>
        <dbReference type="ARBA" id="ARBA00023018"/>
    </source>
</evidence>
<dbReference type="GO" id="GO:0060386">
    <property type="term" value="P:synapse assembly involved in innervation"/>
    <property type="evidence" value="ECO:0007669"/>
    <property type="project" value="TreeGrafter"/>
</dbReference>
<dbReference type="InterPro" id="IPR001870">
    <property type="entry name" value="B30.2/SPRY"/>
</dbReference>
<dbReference type="SUPFAM" id="SSF49899">
    <property type="entry name" value="Concanavalin A-like lectins/glucanases"/>
    <property type="match status" value="1"/>
</dbReference>
<comment type="pathway">
    <text evidence="1">Protein modification; protein ubiquitination.</text>
</comment>
<dbReference type="AlphaFoldDB" id="A0A914VGY3"/>
<accession>A0A914VGY3</accession>
<evidence type="ECO:0000256" key="4">
    <source>
        <dbReference type="ARBA" id="ARBA00022786"/>
    </source>
</evidence>
<keyword evidence="5" id="KW-0770">Synapse</keyword>
<feature type="domain" description="F-box" evidence="7">
    <location>
        <begin position="10"/>
        <end position="58"/>
    </location>
</feature>
<dbReference type="SUPFAM" id="SSF81383">
    <property type="entry name" value="F-box domain"/>
    <property type="match status" value="1"/>
</dbReference>
<dbReference type="Pfam" id="PF12937">
    <property type="entry name" value="F-box-like"/>
    <property type="match status" value="1"/>
</dbReference>
<dbReference type="GO" id="GO:0043161">
    <property type="term" value="P:proteasome-mediated ubiquitin-dependent protein catabolic process"/>
    <property type="evidence" value="ECO:0007669"/>
    <property type="project" value="TreeGrafter"/>
</dbReference>
<dbReference type="InterPro" id="IPR036047">
    <property type="entry name" value="F-box-like_dom_sf"/>
</dbReference>
<dbReference type="InterPro" id="IPR003877">
    <property type="entry name" value="SPRY_dom"/>
</dbReference>
<dbReference type="GO" id="GO:0051961">
    <property type="term" value="P:negative regulation of nervous system development"/>
    <property type="evidence" value="ECO:0007669"/>
    <property type="project" value="UniProtKB-ARBA"/>
</dbReference>
<keyword evidence="4" id="KW-0833">Ubl conjugation pathway</keyword>
<evidence type="ECO:0000259" key="8">
    <source>
        <dbReference type="PROSITE" id="PS50188"/>
    </source>
</evidence>
<evidence type="ECO:0000256" key="1">
    <source>
        <dbReference type="ARBA" id="ARBA00004906"/>
    </source>
</evidence>
<reference evidence="10" key="1">
    <citation type="submission" date="2022-11" db="UniProtKB">
        <authorList>
            <consortium name="WormBaseParasite"/>
        </authorList>
    </citation>
    <scope>IDENTIFICATION</scope>
</reference>
<dbReference type="InterPro" id="IPR013320">
    <property type="entry name" value="ConA-like_dom_sf"/>
</dbReference>
<dbReference type="Gene3D" id="2.60.120.920">
    <property type="match status" value="1"/>
</dbReference>
<dbReference type="InterPro" id="IPR001810">
    <property type="entry name" value="F-box_dom"/>
</dbReference>
<dbReference type="InterPro" id="IPR043136">
    <property type="entry name" value="B30.2/SPRY_sf"/>
</dbReference>
<proteinExistence type="inferred from homology"/>
<dbReference type="GO" id="GO:0045202">
    <property type="term" value="C:synapse"/>
    <property type="evidence" value="ECO:0007669"/>
    <property type="project" value="UniProtKB-SubCell"/>
</dbReference>
<evidence type="ECO:0000256" key="3">
    <source>
        <dbReference type="ARBA" id="ARBA00016614"/>
    </source>
</evidence>
<dbReference type="InterPro" id="IPR050672">
    <property type="entry name" value="FBXO45-Fsn/SPSB_families"/>
</dbReference>
<sequence length="263" mass="29529">MAGETSRSRPVSAARLPHHVLARLFQYLSIKDLAASRRVCRHWMAYLEYEDCEVWETLCRREVPDSALSDPYLLCEVPTFLAKLRAFKHAWNSRDASRNVYVRSNGFTVHRNPIAQSTDGIRGKMGVSTGYHAWELAWEGPLGTVAVVGLATRHAALQCPGYVPLLGSDDQSWGWNLVDNALLHNGDCRQPYPHVNNPPKYQVGERIRMVLDCEEHVVYFEKGCEFLGVAFKDLPPVKLFPAVCAVYGNTEVSMIYLGPPLLG</sequence>
<dbReference type="GO" id="GO:0019005">
    <property type="term" value="C:SCF ubiquitin ligase complex"/>
    <property type="evidence" value="ECO:0007669"/>
    <property type="project" value="TreeGrafter"/>
</dbReference>
<dbReference type="Proteomes" id="UP000887566">
    <property type="component" value="Unplaced"/>
</dbReference>
<dbReference type="Pfam" id="PF00622">
    <property type="entry name" value="SPRY"/>
    <property type="match status" value="1"/>
</dbReference>
<evidence type="ECO:0000313" key="10">
    <source>
        <dbReference type="WBParaSite" id="PSAMB.scaffold1944size26515.g15790.t1"/>
    </source>
</evidence>
<protein>
    <recommendedName>
        <fullName evidence="3">F-box/SPRY domain-containing protein 1</fullName>
    </recommendedName>
</protein>
<dbReference type="PROSITE" id="PS50181">
    <property type="entry name" value="FBOX"/>
    <property type="match status" value="1"/>
</dbReference>
<evidence type="ECO:0000313" key="9">
    <source>
        <dbReference type="Proteomes" id="UP000887566"/>
    </source>
</evidence>
<evidence type="ECO:0000259" key="7">
    <source>
        <dbReference type="PROSITE" id="PS50181"/>
    </source>
</evidence>
<feature type="domain" description="B30.2/SPRY" evidence="8">
    <location>
        <begin position="69"/>
        <end position="261"/>
    </location>
</feature>
<comment type="subcellular location">
    <subcellularLocation>
        <location evidence="6">Synapse</location>
    </subcellularLocation>
</comment>
<dbReference type="InterPro" id="IPR035784">
    <property type="entry name" value="SPRY_FBXO45"/>
</dbReference>